<dbReference type="PANTHER" id="PTHR33121">
    <property type="entry name" value="CYCLIC DI-GMP PHOSPHODIESTERASE PDEF"/>
    <property type="match status" value="1"/>
</dbReference>
<keyword evidence="1" id="KW-0472">Membrane</keyword>
<accession>A0A7I7S1A5</accession>
<sequence>MPGYSGNVGWDPGGWTALTRVDMWPGIATPLLMTRIGGSCFLFGGVLVVLMTSLAPSSFTNTSVQCGNAAVAGVVGLAVLLWGERLRLWQFHLMVLTATLQITVSVYESANPSVAVSFATLYVFIACAAFFVAWPAAALQLGASLVCCTTAMAMTSTVPWWSGLVASGTTVAIGIVIAILGRLVFNAELDDVTGLLNRRGFDRVLGVAVRRARTGGLAPAVVFVCIDGYGAIHDQFGGRVADEVMQEIVAAWRNVLEPEHVLARRGADEFTVLLPNGTDQQAVSLTHRLRDAVSMGCSAGVTTWQPGESVSVVVARADTALRRAKRSGRNRTMVESANLPPVAVELSDALAAEALDVRYQPVVALSDGDLVGIEALLRWSPPSRPDLSPYEVIRVAEENNLIAALDHYVLRRACLDAQRIRGDAPHSSMWLSVNVSGLELVQKGYANQVFDTLAETGWPAQRLVLEVTESVIDVDRPSALEALTALRRGGVQVAIDDFGTGYSSLSRLQALPTDFLKLDASFVAVVTPTSCEPPPLLRAVAALADALHLTVIAEGVETPQQASVLRRLGVEFAQGFYFGKAQRPAELLDVMAPAPSWRPNLLR</sequence>
<evidence type="ECO:0000259" key="3">
    <source>
        <dbReference type="PROSITE" id="PS50887"/>
    </source>
</evidence>
<dbReference type="EMBL" id="AP022593">
    <property type="protein sequence ID" value="BBY49999.1"/>
    <property type="molecule type" value="Genomic_DNA"/>
</dbReference>
<dbReference type="InterPro" id="IPR050706">
    <property type="entry name" value="Cyclic-di-GMP_PDE-like"/>
</dbReference>
<dbReference type="PROSITE" id="PS50883">
    <property type="entry name" value="EAL"/>
    <property type="match status" value="1"/>
</dbReference>
<dbReference type="NCBIfam" id="TIGR00254">
    <property type="entry name" value="GGDEF"/>
    <property type="match status" value="1"/>
</dbReference>
<organism evidence="4 5">
    <name type="scientific">Mycolicibacterium arabiense</name>
    <dbReference type="NCBI Taxonomy" id="1286181"/>
    <lineage>
        <taxon>Bacteria</taxon>
        <taxon>Bacillati</taxon>
        <taxon>Actinomycetota</taxon>
        <taxon>Actinomycetes</taxon>
        <taxon>Mycobacteriales</taxon>
        <taxon>Mycobacteriaceae</taxon>
        <taxon>Mycolicibacterium</taxon>
    </lineage>
</organism>
<evidence type="ECO:0000259" key="2">
    <source>
        <dbReference type="PROSITE" id="PS50883"/>
    </source>
</evidence>
<dbReference type="KEGG" id="marz:MARA_34670"/>
<geneLocation type="plasmid" evidence="5">
    <name>pjcm18538 dna</name>
</geneLocation>
<feature type="transmembrane region" description="Helical" evidence="1">
    <location>
        <begin position="114"/>
        <end position="134"/>
    </location>
</feature>
<gene>
    <name evidence="4" type="ORF">MARA_34670</name>
</gene>
<reference evidence="4 5" key="1">
    <citation type="journal article" date="2019" name="Emerg. Microbes Infect.">
        <title>Comprehensive subspecies identification of 175 nontuberculous mycobacteria species based on 7547 genomic profiles.</title>
        <authorList>
            <person name="Matsumoto Y."/>
            <person name="Kinjo T."/>
            <person name="Motooka D."/>
            <person name="Nabeya D."/>
            <person name="Jung N."/>
            <person name="Uechi K."/>
            <person name="Horii T."/>
            <person name="Iida T."/>
            <person name="Fujita J."/>
            <person name="Nakamura S."/>
        </authorList>
    </citation>
    <scope>NUCLEOTIDE SEQUENCE [LARGE SCALE GENOMIC DNA]</scope>
    <source>
        <strain evidence="4 5">JCM 18538</strain>
    </source>
</reference>
<dbReference type="CDD" id="cd01948">
    <property type="entry name" value="EAL"/>
    <property type="match status" value="1"/>
</dbReference>
<keyword evidence="1" id="KW-0812">Transmembrane</keyword>
<keyword evidence="1" id="KW-1133">Transmembrane helix</keyword>
<dbReference type="InterPro" id="IPR001633">
    <property type="entry name" value="EAL_dom"/>
</dbReference>
<evidence type="ECO:0008006" key="6">
    <source>
        <dbReference type="Google" id="ProtNLM"/>
    </source>
</evidence>
<dbReference type="PANTHER" id="PTHR33121:SF79">
    <property type="entry name" value="CYCLIC DI-GMP PHOSPHODIESTERASE PDED-RELATED"/>
    <property type="match status" value="1"/>
</dbReference>
<dbReference type="InterPro" id="IPR000160">
    <property type="entry name" value="GGDEF_dom"/>
</dbReference>
<feature type="transmembrane region" description="Helical" evidence="1">
    <location>
        <begin position="160"/>
        <end position="180"/>
    </location>
</feature>
<dbReference type="SMART" id="SM00052">
    <property type="entry name" value="EAL"/>
    <property type="match status" value="1"/>
</dbReference>
<dbReference type="GO" id="GO:0071111">
    <property type="term" value="F:cyclic-guanylate-specific phosphodiesterase activity"/>
    <property type="evidence" value="ECO:0007669"/>
    <property type="project" value="InterPro"/>
</dbReference>
<feature type="domain" description="GGDEF" evidence="3">
    <location>
        <begin position="217"/>
        <end position="337"/>
    </location>
</feature>
<evidence type="ECO:0000313" key="4">
    <source>
        <dbReference type="EMBL" id="BBY49999.1"/>
    </source>
</evidence>
<feature type="domain" description="EAL" evidence="2">
    <location>
        <begin position="339"/>
        <end position="595"/>
    </location>
</feature>
<dbReference type="AlphaFoldDB" id="A0A7I7S1A5"/>
<dbReference type="Gene3D" id="3.20.20.450">
    <property type="entry name" value="EAL domain"/>
    <property type="match status" value="1"/>
</dbReference>
<dbReference type="PROSITE" id="PS50887">
    <property type="entry name" value="GGDEF"/>
    <property type="match status" value="1"/>
</dbReference>
<name>A0A7I7S1A5_9MYCO</name>
<proteinExistence type="predicted"/>
<evidence type="ECO:0000313" key="5">
    <source>
        <dbReference type="Proteomes" id="UP000467428"/>
    </source>
</evidence>
<evidence type="ECO:0000256" key="1">
    <source>
        <dbReference type="SAM" id="Phobius"/>
    </source>
</evidence>
<dbReference type="Gene3D" id="3.30.70.270">
    <property type="match status" value="1"/>
</dbReference>
<dbReference type="InterPro" id="IPR029787">
    <property type="entry name" value="Nucleotide_cyclase"/>
</dbReference>
<feature type="transmembrane region" description="Helical" evidence="1">
    <location>
        <begin position="66"/>
        <end position="83"/>
    </location>
</feature>
<dbReference type="Proteomes" id="UP000467428">
    <property type="component" value="Chromosome"/>
</dbReference>
<dbReference type="InterPro" id="IPR035919">
    <property type="entry name" value="EAL_sf"/>
</dbReference>
<dbReference type="Pfam" id="PF00563">
    <property type="entry name" value="EAL"/>
    <property type="match status" value="1"/>
</dbReference>
<feature type="transmembrane region" description="Helical" evidence="1">
    <location>
        <begin position="32"/>
        <end position="54"/>
    </location>
</feature>
<dbReference type="SUPFAM" id="SSF141868">
    <property type="entry name" value="EAL domain-like"/>
    <property type="match status" value="1"/>
</dbReference>
<dbReference type="Pfam" id="PF00990">
    <property type="entry name" value="GGDEF"/>
    <property type="match status" value="1"/>
</dbReference>
<dbReference type="SMART" id="SM00267">
    <property type="entry name" value="GGDEF"/>
    <property type="match status" value="1"/>
</dbReference>
<keyword evidence="5" id="KW-1185">Reference proteome</keyword>
<dbReference type="CDD" id="cd01949">
    <property type="entry name" value="GGDEF"/>
    <property type="match status" value="1"/>
</dbReference>
<protein>
    <recommendedName>
        <fullName evidence="6">GGDEF-domain containing protein</fullName>
    </recommendedName>
</protein>
<dbReference type="SUPFAM" id="SSF55073">
    <property type="entry name" value="Nucleotide cyclase"/>
    <property type="match status" value="1"/>
</dbReference>
<dbReference type="InterPro" id="IPR043128">
    <property type="entry name" value="Rev_trsase/Diguanyl_cyclase"/>
</dbReference>